<dbReference type="GO" id="GO:0003684">
    <property type="term" value="F:damaged DNA binding"/>
    <property type="evidence" value="ECO:0007669"/>
    <property type="project" value="InterPro"/>
</dbReference>
<dbReference type="SUPFAM" id="SSF56672">
    <property type="entry name" value="DNA/RNA polymerases"/>
    <property type="match status" value="1"/>
</dbReference>
<dbReference type="Gene3D" id="3.40.1170.60">
    <property type="match status" value="1"/>
</dbReference>
<evidence type="ECO:0000256" key="2">
    <source>
        <dbReference type="ARBA" id="ARBA00025589"/>
    </source>
</evidence>
<name>A0A4S2F1W2_9ACTN</name>
<organism evidence="4 5">
    <name type="scientific">Muricaecibacterium torontonense</name>
    <dbReference type="NCBI Taxonomy" id="3032871"/>
    <lineage>
        <taxon>Bacteria</taxon>
        <taxon>Bacillati</taxon>
        <taxon>Actinomycetota</taxon>
        <taxon>Coriobacteriia</taxon>
        <taxon>Coriobacteriales</taxon>
        <taxon>Atopobiaceae</taxon>
        <taxon>Muricaecibacterium</taxon>
    </lineage>
</organism>
<evidence type="ECO:0000313" key="5">
    <source>
        <dbReference type="Proteomes" id="UP000310263"/>
    </source>
</evidence>
<dbReference type="InterPro" id="IPR043502">
    <property type="entry name" value="DNA/RNA_pol_sf"/>
</dbReference>
<dbReference type="InterPro" id="IPR050116">
    <property type="entry name" value="DNA_polymerase-Y"/>
</dbReference>
<reference evidence="4 5" key="1">
    <citation type="submission" date="2019-04" db="EMBL/GenBank/DDBJ databases">
        <title>Microbes associate with the intestines of laboratory mice.</title>
        <authorList>
            <person name="Navarre W."/>
            <person name="Wong E."/>
            <person name="Huang K."/>
            <person name="Tropini C."/>
            <person name="Ng K."/>
            <person name="Yu B."/>
        </authorList>
    </citation>
    <scope>NUCLEOTIDE SEQUENCE [LARGE SCALE GENOMIC DNA]</scope>
    <source>
        <strain evidence="4 5">NM07_P-09</strain>
    </source>
</reference>
<evidence type="ECO:0000313" key="4">
    <source>
        <dbReference type="EMBL" id="TGY62735.1"/>
    </source>
</evidence>
<proteinExistence type="inferred from homology"/>
<dbReference type="InterPro" id="IPR017961">
    <property type="entry name" value="DNA_pol_Y-fam_little_finger"/>
</dbReference>
<dbReference type="OrthoDB" id="9808813at2"/>
<dbReference type="RefSeq" id="WP_136012462.1">
    <property type="nucleotide sequence ID" value="NZ_SRYE01000002.1"/>
</dbReference>
<sequence>MGVQPQRIAVKPVPRGLKGGHASPRTFICIDLKSFYASAECAARGYDPFTTNLVVADPERSRNTICLAITPAMKAAGVKNRCRIGQIPSAMNYIVAKPRMAYYMGVSARIVAIYRRYIDPADIHVYSVDEVFIDATTYLDYYAETPRQLARDLIDTVYRETGITATAGIGPNAFVAKAALDVLAKHESDGIAELDEHGFRQRLWFHRPITDIWMISGGTARRLAKRGVYDLAGVCALDPQVVRREFGKVGEYLIDHAWGLENATLQGMRSIRPKSRSLSCGQVLMRDYSFSEAATVVSEMADEVLLDLASQNLAAREISLFVGYSANVATMPPHIRALVPPGVTRYDLGHTGSSKRLSTPCDLPAALKARVMDCFEKTTFRDVPIRRIMICLGRLTSTSNLQTAIFDDVAAQERQRSLAKTWGAVRRRYGKDALLHASSLLPEGTARMRAHQVGGHHE</sequence>
<protein>
    <submittedName>
        <fullName evidence="4">DNA repair protein</fullName>
    </submittedName>
</protein>
<dbReference type="PROSITE" id="PS50173">
    <property type="entry name" value="UMUC"/>
    <property type="match status" value="1"/>
</dbReference>
<accession>A0A4S2F1W2</accession>
<dbReference type="GO" id="GO:0009432">
    <property type="term" value="P:SOS response"/>
    <property type="evidence" value="ECO:0007669"/>
    <property type="project" value="TreeGrafter"/>
</dbReference>
<dbReference type="Gene3D" id="1.10.150.20">
    <property type="entry name" value="5' to 3' exonuclease, C-terminal subdomain"/>
    <property type="match status" value="1"/>
</dbReference>
<dbReference type="Gene3D" id="3.30.70.270">
    <property type="match status" value="1"/>
</dbReference>
<dbReference type="InterPro" id="IPR043128">
    <property type="entry name" value="Rev_trsase/Diguanyl_cyclase"/>
</dbReference>
<comment type="function">
    <text evidence="2">Poorly processive, error-prone DNA polymerase involved in untargeted mutagenesis. Copies undamaged DNA at stalled replication forks, which arise in vivo from mismatched or misaligned primer ends. These misaligned primers can be extended by PolIV. Exhibits no 3'-5' exonuclease (proofreading) activity. May be involved in translesional synthesis, in conjunction with the beta clamp from PolIII.</text>
</comment>
<evidence type="ECO:0000256" key="1">
    <source>
        <dbReference type="ARBA" id="ARBA00010945"/>
    </source>
</evidence>
<comment type="caution">
    <text evidence="4">The sequence shown here is derived from an EMBL/GenBank/DDBJ whole genome shotgun (WGS) entry which is preliminary data.</text>
</comment>
<dbReference type="Proteomes" id="UP000310263">
    <property type="component" value="Unassembled WGS sequence"/>
</dbReference>
<dbReference type="GO" id="GO:0006281">
    <property type="term" value="P:DNA repair"/>
    <property type="evidence" value="ECO:0007669"/>
    <property type="project" value="InterPro"/>
</dbReference>
<dbReference type="InterPro" id="IPR001126">
    <property type="entry name" value="UmuC"/>
</dbReference>
<dbReference type="Pfam" id="PF00817">
    <property type="entry name" value="IMS"/>
    <property type="match status" value="1"/>
</dbReference>
<dbReference type="GO" id="GO:0003887">
    <property type="term" value="F:DNA-directed DNA polymerase activity"/>
    <property type="evidence" value="ECO:0007669"/>
    <property type="project" value="TreeGrafter"/>
</dbReference>
<dbReference type="AlphaFoldDB" id="A0A4S2F1W2"/>
<comment type="similarity">
    <text evidence="1">Belongs to the DNA polymerase type-Y family.</text>
</comment>
<dbReference type="GO" id="GO:0042276">
    <property type="term" value="P:error-prone translesion synthesis"/>
    <property type="evidence" value="ECO:0007669"/>
    <property type="project" value="TreeGrafter"/>
</dbReference>
<dbReference type="PANTHER" id="PTHR11076">
    <property type="entry name" value="DNA REPAIR POLYMERASE UMUC / TRANSFERASE FAMILY MEMBER"/>
    <property type="match status" value="1"/>
</dbReference>
<dbReference type="EMBL" id="SRYE01000002">
    <property type="protein sequence ID" value="TGY62735.1"/>
    <property type="molecule type" value="Genomic_DNA"/>
</dbReference>
<dbReference type="PANTHER" id="PTHR11076:SF35">
    <property type="entry name" value="DNA REPAIR PROTEIN HOMOLOG YOBH"/>
    <property type="match status" value="1"/>
</dbReference>
<evidence type="ECO:0000259" key="3">
    <source>
        <dbReference type="PROSITE" id="PS50173"/>
    </source>
</evidence>
<gene>
    <name evidence="4" type="ORF">E5334_04860</name>
</gene>
<feature type="domain" description="UmuC" evidence="3">
    <location>
        <begin position="27"/>
        <end position="216"/>
    </location>
</feature>
<dbReference type="GO" id="GO:0005829">
    <property type="term" value="C:cytosol"/>
    <property type="evidence" value="ECO:0007669"/>
    <property type="project" value="TreeGrafter"/>
</dbReference>
<keyword evidence="5" id="KW-1185">Reference proteome</keyword>
<dbReference type="Pfam" id="PF11799">
    <property type="entry name" value="IMS_C"/>
    <property type="match status" value="1"/>
</dbReference>